<feature type="non-terminal residue" evidence="7">
    <location>
        <position position="111"/>
    </location>
</feature>
<gene>
    <name evidence="7" type="ORF">GF339_11760</name>
</gene>
<evidence type="ECO:0000313" key="8">
    <source>
        <dbReference type="Proteomes" id="UP000649604"/>
    </source>
</evidence>
<evidence type="ECO:0000313" key="7">
    <source>
        <dbReference type="EMBL" id="MBD3325254.1"/>
    </source>
</evidence>
<feature type="compositionally biased region" description="Low complexity" evidence="5">
    <location>
        <begin position="20"/>
        <end position="36"/>
    </location>
</feature>
<reference evidence="7" key="1">
    <citation type="submission" date="2019-11" db="EMBL/GenBank/DDBJ databases">
        <title>Microbial mats filling the niche in hypersaline microbial mats.</title>
        <authorList>
            <person name="Wong H.L."/>
            <person name="Macleod F.I."/>
            <person name="White R.A. III"/>
            <person name="Burns B.P."/>
        </authorList>
    </citation>
    <scope>NUCLEOTIDE SEQUENCE</scope>
    <source>
        <strain evidence="7">Rbin_158</strain>
    </source>
</reference>
<dbReference type="EC" id="3.1.1.61" evidence="2"/>
<comment type="caution">
    <text evidence="4">Lacks conserved residue(s) required for the propagation of feature annotation.</text>
</comment>
<comment type="caution">
    <text evidence="7">The sequence shown here is derived from an EMBL/GenBank/DDBJ whole genome shotgun (WGS) entry which is preliminary data.</text>
</comment>
<evidence type="ECO:0000259" key="6">
    <source>
        <dbReference type="PROSITE" id="PS50122"/>
    </source>
</evidence>
<dbReference type="Pfam" id="PF01339">
    <property type="entry name" value="CheB_methylest"/>
    <property type="match status" value="1"/>
</dbReference>
<evidence type="ECO:0000256" key="3">
    <source>
        <dbReference type="ARBA" id="ARBA00048267"/>
    </source>
</evidence>
<dbReference type="GO" id="GO:0005737">
    <property type="term" value="C:cytoplasm"/>
    <property type="evidence" value="ECO:0007669"/>
    <property type="project" value="InterPro"/>
</dbReference>
<dbReference type="InterPro" id="IPR000673">
    <property type="entry name" value="Sig_transdc_resp-reg_Me-estase"/>
</dbReference>
<keyword evidence="1" id="KW-0378">Hydrolase</keyword>
<feature type="compositionally biased region" description="Basic and acidic residues" evidence="5">
    <location>
        <begin position="1"/>
        <end position="12"/>
    </location>
</feature>
<evidence type="ECO:0000256" key="2">
    <source>
        <dbReference type="ARBA" id="ARBA00039140"/>
    </source>
</evidence>
<dbReference type="Gene3D" id="3.40.50.180">
    <property type="entry name" value="Methylesterase CheB, C-terminal domain"/>
    <property type="match status" value="1"/>
</dbReference>
<dbReference type="SUPFAM" id="SSF52738">
    <property type="entry name" value="Methylesterase CheB, C-terminal domain"/>
    <property type="match status" value="1"/>
</dbReference>
<feature type="domain" description="CheB-type methylesterase" evidence="6">
    <location>
        <begin position="33"/>
        <end position="111"/>
    </location>
</feature>
<dbReference type="PANTHER" id="PTHR42872">
    <property type="entry name" value="PROTEIN-GLUTAMATE METHYLESTERASE/PROTEIN-GLUTAMINE GLUTAMINASE"/>
    <property type="match status" value="1"/>
</dbReference>
<proteinExistence type="predicted"/>
<organism evidence="7 8">
    <name type="scientific">candidate division KSB3 bacterium</name>
    <dbReference type="NCBI Taxonomy" id="2044937"/>
    <lineage>
        <taxon>Bacteria</taxon>
        <taxon>candidate division KSB3</taxon>
    </lineage>
</organism>
<protein>
    <recommendedName>
        <fullName evidence="2">protein-glutamate methylesterase</fullName>
        <ecNumber evidence="2">3.1.1.61</ecNumber>
    </recommendedName>
</protein>
<dbReference type="GO" id="GO:0008984">
    <property type="term" value="F:protein-glutamate methylesterase activity"/>
    <property type="evidence" value="ECO:0007669"/>
    <property type="project" value="UniProtKB-EC"/>
</dbReference>
<sequence length="111" mass="11596">MTENPQHPHDAEETAQQEQPASGDAASTTAGSPSSSEETLGFPIIGVGASAGGLDALKGLFTKMPDDIDMAFVVIQHLDPSHKSMMGDLLQHSTSLKIVEIEDGIAVEPNV</sequence>
<name>A0A9D5JVW5_9BACT</name>
<dbReference type="EMBL" id="WJJP01000385">
    <property type="protein sequence ID" value="MBD3325254.1"/>
    <property type="molecule type" value="Genomic_DNA"/>
</dbReference>
<evidence type="ECO:0000256" key="4">
    <source>
        <dbReference type="PROSITE-ProRule" id="PRU00050"/>
    </source>
</evidence>
<dbReference type="GO" id="GO:0006935">
    <property type="term" value="P:chemotaxis"/>
    <property type="evidence" value="ECO:0007669"/>
    <property type="project" value="InterPro"/>
</dbReference>
<evidence type="ECO:0000256" key="1">
    <source>
        <dbReference type="ARBA" id="ARBA00022801"/>
    </source>
</evidence>
<dbReference type="Proteomes" id="UP000649604">
    <property type="component" value="Unassembled WGS sequence"/>
</dbReference>
<accession>A0A9D5JVW5</accession>
<dbReference type="PROSITE" id="PS50122">
    <property type="entry name" value="CHEB"/>
    <property type="match status" value="1"/>
</dbReference>
<dbReference type="PANTHER" id="PTHR42872:SF6">
    <property type="entry name" value="PROTEIN-GLUTAMATE METHYLESTERASE_PROTEIN-GLUTAMINE GLUTAMINASE"/>
    <property type="match status" value="1"/>
</dbReference>
<dbReference type="InterPro" id="IPR035909">
    <property type="entry name" value="CheB_C"/>
</dbReference>
<comment type="catalytic activity">
    <reaction evidence="3">
        <text>[protein]-L-glutamate 5-O-methyl ester + H2O = L-glutamyl-[protein] + methanol + H(+)</text>
        <dbReference type="Rhea" id="RHEA:23236"/>
        <dbReference type="Rhea" id="RHEA-COMP:10208"/>
        <dbReference type="Rhea" id="RHEA-COMP:10311"/>
        <dbReference type="ChEBI" id="CHEBI:15377"/>
        <dbReference type="ChEBI" id="CHEBI:15378"/>
        <dbReference type="ChEBI" id="CHEBI:17790"/>
        <dbReference type="ChEBI" id="CHEBI:29973"/>
        <dbReference type="ChEBI" id="CHEBI:82795"/>
        <dbReference type="EC" id="3.1.1.61"/>
    </reaction>
</comment>
<dbReference type="GO" id="GO:0000156">
    <property type="term" value="F:phosphorelay response regulator activity"/>
    <property type="evidence" value="ECO:0007669"/>
    <property type="project" value="InterPro"/>
</dbReference>
<dbReference type="AlphaFoldDB" id="A0A9D5JVW5"/>
<feature type="region of interest" description="Disordered" evidence="5">
    <location>
        <begin position="1"/>
        <end position="41"/>
    </location>
</feature>
<evidence type="ECO:0000256" key="5">
    <source>
        <dbReference type="SAM" id="MobiDB-lite"/>
    </source>
</evidence>